<sequence>MSKFQNFASQAAQPLKKAFHYLFAYDEDRLTLRGDSLAVNLAKLQLAFLKRQYLLVTLNDGSWRVGKITKRISPSRFVFRDADNKIFYLLDINDILTVELP</sequence>
<gene>
    <name evidence="1" type="ORF">DQL93_04300</name>
</gene>
<dbReference type="AlphaFoldDB" id="A0A3G6KA80"/>
<accession>A0A3G6KA80</accession>
<protein>
    <submittedName>
        <fullName evidence="1">Uncharacterized protein</fullName>
    </submittedName>
</protein>
<dbReference type="RefSeq" id="WP_003611958.1">
    <property type="nucleotide sequence ID" value="NZ_CP046131.1"/>
</dbReference>
<proteinExistence type="predicted"/>
<reference evidence="1" key="1">
    <citation type="submission" date="2018-07" db="EMBL/GenBank/DDBJ databases">
        <authorList>
            <person name="Somerville V."/>
        </authorList>
    </citation>
    <scope>NUCLEOTIDE SEQUENCE</scope>
    <source>
        <strain evidence="1">NWC_2_2</strain>
    </source>
</reference>
<dbReference type="EMBL" id="CP031023">
    <property type="protein sequence ID" value="AZA15851.1"/>
    <property type="molecule type" value="Genomic_DNA"/>
</dbReference>
<name>A0A3G6KA80_LACDL</name>
<evidence type="ECO:0000313" key="1">
    <source>
        <dbReference type="EMBL" id="AZA15851.1"/>
    </source>
</evidence>
<organism evidence="1">
    <name type="scientific">Lactobacillus delbrueckii subsp. lactis</name>
    <dbReference type="NCBI Taxonomy" id="29397"/>
    <lineage>
        <taxon>Bacteria</taxon>
        <taxon>Bacillati</taxon>
        <taxon>Bacillota</taxon>
        <taxon>Bacilli</taxon>
        <taxon>Lactobacillales</taxon>
        <taxon>Lactobacillaceae</taxon>
        <taxon>Lactobacillus</taxon>
    </lineage>
</organism>